<dbReference type="EMBL" id="WIUZ02000012">
    <property type="protein sequence ID" value="KAF9782240.1"/>
    <property type="molecule type" value="Genomic_DNA"/>
</dbReference>
<keyword evidence="2" id="KW-1185">Reference proteome</keyword>
<organism evidence="1 2">
    <name type="scientific">Thelephora terrestris</name>
    <dbReference type="NCBI Taxonomy" id="56493"/>
    <lineage>
        <taxon>Eukaryota</taxon>
        <taxon>Fungi</taxon>
        <taxon>Dikarya</taxon>
        <taxon>Basidiomycota</taxon>
        <taxon>Agaricomycotina</taxon>
        <taxon>Agaricomycetes</taxon>
        <taxon>Thelephorales</taxon>
        <taxon>Thelephoraceae</taxon>
        <taxon>Thelephora</taxon>
    </lineage>
</organism>
<name>A0A9P6H9J7_9AGAM</name>
<comment type="caution">
    <text evidence="1">The sequence shown here is derived from an EMBL/GenBank/DDBJ whole genome shotgun (WGS) entry which is preliminary data.</text>
</comment>
<reference evidence="1" key="1">
    <citation type="journal article" date="2020" name="Nat. Commun.">
        <title>Large-scale genome sequencing of mycorrhizal fungi provides insights into the early evolution of symbiotic traits.</title>
        <authorList>
            <person name="Miyauchi S."/>
            <person name="Kiss E."/>
            <person name="Kuo A."/>
            <person name="Drula E."/>
            <person name="Kohler A."/>
            <person name="Sanchez-Garcia M."/>
            <person name="Morin E."/>
            <person name="Andreopoulos B."/>
            <person name="Barry K.W."/>
            <person name="Bonito G."/>
            <person name="Buee M."/>
            <person name="Carver A."/>
            <person name="Chen C."/>
            <person name="Cichocki N."/>
            <person name="Clum A."/>
            <person name="Culley D."/>
            <person name="Crous P.W."/>
            <person name="Fauchery L."/>
            <person name="Girlanda M."/>
            <person name="Hayes R.D."/>
            <person name="Keri Z."/>
            <person name="LaButti K."/>
            <person name="Lipzen A."/>
            <person name="Lombard V."/>
            <person name="Magnuson J."/>
            <person name="Maillard F."/>
            <person name="Murat C."/>
            <person name="Nolan M."/>
            <person name="Ohm R.A."/>
            <person name="Pangilinan J."/>
            <person name="Pereira M.F."/>
            <person name="Perotto S."/>
            <person name="Peter M."/>
            <person name="Pfister S."/>
            <person name="Riley R."/>
            <person name="Sitrit Y."/>
            <person name="Stielow J.B."/>
            <person name="Szollosi G."/>
            <person name="Zifcakova L."/>
            <person name="Stursova M."/>
            <person name="Spatafora J.W."/>
            <person name="Tedersoo L."/>
            <person name="Vaario L.M."/>
            <person name="Yamada A."/>
            <person name="Yan M."/>
            <person name="Wang P."/>
            <person name="Xu J."/>
            <person name="Bruns T."/>
            <person name="Baldrian P."/>
            <person name="Vilgalys R."/>
            <person name="Dunand C."/>
            <person name="Henrissat B."/>
            <person name="Grigoriev I.V."/>
            <person name="Hibbett D."/>
            <person name="Nagy L.G."/>
            <person name="Martin F.M."/>
        </authorList>
    </citation>
    <scope>NUCLEOTIDE SEQUENCE</scope>
    <source>
        <strain evidence="1">UH-Tt-Lm1</strain>
    </source>
</reference>
<reference evidence="1" key="2">
    <citation type="submission" date="2020-11" db="EMBL/GenBank/DDBJ databases">
        <authorList>
            <consortium name="DOE Joint Genome Institute"/>
            <person name="Kuo A."/>
            <person name="Miyauchi S."/>
            <person name="Kiss E."/>
            <person name="Drula E."/>
            <person name="Kohler A."/>
            <person name="Sanchez-Garcia M."/>
            <person name="Andreopoulos B."/>
            <person name="Barry K.W."/>
            <person name="Bonito G."/>
            <person name="Buee M."/>
            <person name="Carver A."/>
            <person name="Chen C."/>
            <person name="Cichocki N."/>
            <person name="Clum A."/>
            <person name="Culley D."/>
            <person name="Crous P.W."/>
            <person name="Fauchery L."/>
            <person name="Girlanda M."/>
            <person name="Hayes R."/>
            <person name="Keri Z."/>
            <person name="Labutti K."/>
            <person name="Lipzen A."/>
            <person name="Lombard V."/>
            <person name="Magnuson J."/>
            <person name="Maillard F."/>
            <person name="Morin E."/>
            <person name="Murat C."/>
            <person name="Nolan M."/>
            <person name="Ohm R."/>
            <person name="Pangilinan J."/>
            <person name="Pereira M."/>
            <person name="Perotto S."/>
            <person name="Peter M."/>
            <person name="Riley R."/>
            <person name="Sitrit Y."/>
            <person name="Stielow B."/>
            <person name="Szollosi G."/>
            <person name="Zifcakova L."/>
            <person name="Stursova M."/>
            <person name="Spatafora J.W."/>
            <person name="Tedersoo L."/>
            <person name="Vaario L.-M."/>
            <person name="Yamada A."/>
            <person name="Yan M."/>
            <person name="Wang P."/>
            <person name="Xu J."/>
            <person name="Bruns T."/>
            <person name="Baldrian P."/>
            <person name="Vilgalys R."/>
            <person name="Henrissat B."/>
            <person name="Grigoriev I.V."/>
            <person name="Hibbett D."/>
            <person name="Nagy L.G."/>
            <person name="Martin F.M."/>
        </authorList>
    </citation>
    <scope>NUCLEOTIDE SEQUENCE</scope>
    <source>
        <strain evidence="1">UH-Tt-Lm1</strain>
    </source>
</reference>
<accession>A0A9P6H9J7</accession>
<dbReference type="AlphaFoldDB" id="A0A9P6H9J7"/>
<protein>
    <submittedName>
        <fullName evidence="1">Uncharacterized protein</fullName>
    </submittedName>
</protein>
<dbReference type="OrthoDB" id="9995831at2759"/>
<gene>
    <name evidence="1" type="ORF">BJ322DRAFT_1009456</name>
</gene>
<evidence type="ECO:0000313" key="2">
    <source>
        <dbReference type="Proteomes" id="UP000736335"/>
    </source>
</evidence>
<sequence length="295" mass="32980">MSSVSVLSRQATALEICDMVYGNKTPSWEAIEHFYEPSASEYENPFVTASSREILADISSLTSQLSRLDIPRPIAMLHTLLRLDRNHKFAQPWFRALEVWSEIDEILESDTFDGHHRTIVEHTLHVLFLPSLHTQEASSADQHWRQFSMASHLDASVLASASYPHPKLSLAGISLSSPMHFQLRVLTRLSMNEQGKITHHRDFWDVKDLLGLVPGVSLAQWMMTRITGFSLAFLGRVGMWAFGGSGGKAADQEERADVENGPPTIGRVTRSNSVTSAAAYARNIRHHHGYSGHRA</sequence>
<evidence type="ECO:0000313" key="1">
    <source>
        <dbReference type="EMBL" id="KAF9782240.1"/>
    </source>
</evidence>
<dbReference type="Proteomes" id="UP000736335">
    <property type="component" value="Unassembled WGS sequence"/>
</dbReference>
<proteinExistence type="predicted"/>